<dbReference type="Proteomes" id="UP000290092">
    <property type="component" value="Unassembled WGS sequence"/>
</dbReference>
<dbReference type="EMBL" id="NXID01000044">
    <property type="protein sequence ID" value="RXK15024.1"/>
    <property type="molecule type" value="Genomic_DNA"/>
</dbReference>
<dbReference type="RefSeq" id="WP_114841867.1">
    <property type="nucleotide sequence ID" value="NZ_CP031219.1"/>
</dbReference>
<protein>
    <submittedName>
        <fullName evidence="1">Uncharacterized protein</fullName>
    </submittedName>
</protein>
<gene>
    <name evidence="1" type="ORF">CP985_10810</name>
</gene>
<organism evidence="1 2">
    <name type="scientific">Malaciobacter mytili LMG 24559</name>
    <dbReference type="NCBI Taxonomy" id="1032238"/>
    <lineage>
        <taxon>Bacteria</taxon>
        <taxon>Pseudomonadati</taxon>
        <taxon>Campylobacterota</taxon>
        <taxon>Epsilonproteobacteria</taxon>
        <taxon>Campylobacterales</taxon>
        <taxon>Arcobacteraceae</taxon>
        <taxon>Malaciobacter</taxon>
    </lineage>
</organism>
<accession>A0AAX2ADB2</accession>
<dbReference type="KEGG" id="amyt:AMYT_1431"/>
<comment type="caution">
    <text evidence="1">The sequence shown here is derived from an EMBL/GenBank/DDBJ whole genome shotgun (WGS) entry which is preliminary data.</text>
</comment>
<keyword evidence="2" id="KW-1185">Reference proteome</keyword>
<dbReference type="AlphaFoldDB" id="A0AAX2ADB2"/>
<evidence type="ECO:0000313" key="1">
    <source>
        <dbReference type="EMBL" id="RXK15024.1"/>
    </source>
</evidence>
<reference evidence="1 2" key="1">
    <citation type="submission" date="2017-09" db="EMBL/GenBank/DDBJ databases">
        <title>Genomics of the genus Arcobacter.</title>
        <authorList>
            <person name="Perez-Cataluna A."/>
            <person name="Figueras M.J."/>
            <person name="Salas-Masso N."/>
        </authorList>
    </citation>
    <scope>NUCLEOTIDE SEQUENCE [LARGE SCALE GENOMIC DNA]</scope>
    <source>
        <strain evidence="1 2">CECT 7386</strain>
    </source>
</reference>
<sequence>MQTVDVNNSNNAVVTVVNLIKKENNFEKAAQILIENNISITQLVGRTFRLSMFDVAKLSDAIIILKKR</sequence>
<name>A0AAX2ADB2_9BACT</name>
<evidence type="ECO:0000313" key="2">
    <source>
        <dbReference type="Proteomes" id="UP000290092"/>
    </source>
</evidence>
<proteinExistence type="predicted"/>